<sequence>MVEMLEASAIRYFFRRNTLRCLIEVVLNFRKMEIWGQRKFPRSIFFQVLQCTVGSSDLFLVMIAHQPCFGVSR</sequence>
<dbReference type="EMBL" id="MTJZ01000034">
    <property type="protein sequence ID" value="OMG71124.1"/>
    <property type="molecule type" value="Genomic_DNA"/>
</dbReference>
<name>A0A1R1J751_9BURK</name>
<proteinExistence type="predicted"/>
<protein>
    <submittedName>
        <fullName evidence="1">Uncharacterized protein</fullName>
    </submittedName>
</protein>
<gene>
    <name evidence="1" type="ORF">BW685_22135</name>
</gene>
<evidence type="ECO:0000313" key="2">
    <source>
        <dbReference type="Proteomes" id="UP000187194"/>
    </source>
</evidence>
<organism evidence="1 2">
    <name type="scientific">Burkholderia ubonensis</name>
    <dbReference type="NCBI Taxonomy" id="101571"/>
    <lineage>
        <taxon>Bacteria</taxon>
        <taxon>Pseudomonadati</taxon>
        <taxon>Pseudomonadota</taxon>
        <taxon>Betaproteobacteria</taxon>
        <taxon>Burkholderiales</taxon>
        <taxon>Burkholderiaceae</taxon>
        <taxon>Burkholderia</taxon>
        <taxon>Burkholderia cepacia complex</taxon>
    </lineage>
</organism>
<evidence type="ECO:0000313" key="1">
    <source>
        <dbReference type="EMBL" id="OMG71124.1"/>
    </source>
</evidence>
<reference evidence="1 2" key="1">
    <citation type="submission" date="2017-01" db="EMBL/GenBank/DDBJ databases">
        <title>Phylogeographic, genomic and meropenem susceptibility analysis of Burkholderia ubonensis.</title>
        <authorList>
            <person name="Price E.P."/>
            <person name="Sarovich D.S."/>
            <person name="Webb J.R."/>
            <person name="Hall C.M."/>
            <person name="Sahl J.W."/>
            <person name="Kaestli M."/>
            <person name="Mayo M."/>
            <person name="Harrington G."/>
            <person name="Baker A.L."/>
            <person name="Sidak-Loftis L.C."/>
            <person name="Lummis M."/>
            <person name="Schupp J.M."/>
            <person name="Gillece J.D."/>
            <person name="Tuanyok A."/>
            <person name="Warner J."/>
            <person name="Busch J.D."/>
            <person name="Keim P."/>
            <person name="Currie B.J."/>
            <person name="Wagner D.M."/>
        </authorList>
    </citation>
    <scope>NUCLEOTIDE SEQUENCE [LARGE SCALE GENOMIC DNA]</scope>
    <source>
        <strain evidence="1 2">A21</strain>
    </source>
</reference>
<comment type="caution">
    <text evidence="1">The sequence shown here is derived from an EMBL/GenBank/DDBJ whole genome shotgun (WGS) entry which is preliminary data.</text>
</comment>
<dbReference type="Proteomes" id="UP000187194">
    <property type="component" value="Unassembled WGS sequence"/>
</dbReference>
<accession>A0A1R1J751</accession>
<dbReference type="AlphaFoldDB" id="A0A1R1J751"/>